<accession>A0AAD7MWL3</accession>
<evidence type="ECO:0000313" key="2">
    <source>
        <dbReference type="EMBL" id="KAJ7733916.1"/>
    </source>
</evidence>
<sequence>MGGSKLIPILRRFYRENRVRIDVKIGQESVLSDRFDFPYYNGGKDIDLVSQIFTSTGFDELWRKDERTEMSGFFCGRAIPLEIKIDHEGMLRDVSQKDKNHSQNTHIARRKSKIFTARLSFTRRGNYASTSDAGFTFERRGIRMWIWGSRCIPEPDTYGTLVHYDRFTADKDQRESFRDGHCGAPGESGRTGESRSTFVRTPVWPGSQGIKGQGASRRPPWQDGEGLWKLSGTAQGRPTKLQLEASWSAQDTNSRQYGGGEDEPFVDFARCMDGCEKKDLVWTFASNHFSNTVNIVQVFAGIIVKFSMPGAGHRAQISTTQTLTEFKSQILCLIGPSKPSSISTGTIVKMAGCRGVRIATQLPSTLVHTLHEFVGEIVGKADLLRELLAELTSSFYGVPARAPGTMVRNFASRFNSVQSAQGQKLWVKTDPTSEFLTRFFGFRSKLFEVNILRLLSTKLKHLKINFTSNANVTELSIKVRVGCAEGPRSRYFELTSSIPAELKHNLERSSLFFFFLRVPASSFIQKQPEILFHILRLLVRLQPPDPDFDSDKSSTDSDSARGIPRGDILDSTMHGPVAAALDVRGPANEYKFQCCLPSGWFYSRSEIPKWIGLEDSRGSSMGVNIGARSPANCRVIIQYLATIPAVKTVKSPRIFVKTGAPRDLKGLVEISTRKDVTSQIILQDLN</sequence>
<feature type="region of interest" description="Disordered" evidence="1">
    <location>
        <begin position="174"/>
        <end position="232"/>
    </location>
</feature>
<comment type="caution">
    <text evidence="2">The sequence shown here is derived from an EMBL/GenBank/DDBJ whole genome shotgun (WGS) entry which is preliminary data.</text>
</comment>
<dbReference type="AlphaFoldDB" id="A0AAD7MWL3"/>
<reference evidence="2" key="1">
    <citation type="submission" date="2023-03" db="EMBL/GenBank/DDBJ databases">
        <title>Massive genome expansion in bonnet fungi (Mycena s.s.) driven by repeated elements and novel gene families across ecological guilds.</title>
        <authorList>
            <consortium name="Lawrence Berkeley National Laboratory"/>
            <person name="Harder C.B."/>
            <person name="Miyauchi S."/>
            <person name="Viragh M."/>
            <person name="Kuo A."/>
            <person name="Thoen E."/>
            <person name="Andreopoulos B."/>
            <person name="Lu D."/>
            <person name="Skrede I."/>
            <person name="Drula E."/>
            <person name="Henrissat B."/>
            <person name="Morin E."/>
            <person name="Kohler A."/>
            <person name="Barry K."/>
            <person name="LaButti K."/>
            <person name="Morin E."/>
            <person name="Salamov A."/>
            <person name="Lipzen A."/>
            <person name="Mereny Z."/>
            <person name="Hegedus B."/>
            <person name="Baldrian P."/>
            <person name="Stursova M."/>
            <person name="Weitz H."/>
            <person name="Taylor A."/>
            <person name="Grigoriev I.V."/>
            <person name="Nagy L.G."/>
            <person name="Martin F."/>
            <person name="Kauserud H."/>
        </authorList>
    </citation>
    <scope>NUCLEOTIDE SEQUENCE</scope>
    <source>
        <strain evidence="2">CBHHK182m</strain>
    </source>
</reference>
<evidence type="ECO:0000313" key="3">
    <source>
        <dbReference type="Proteomes" id="UP001215598"/>
    </source>
</evidence>
<name>A0AAD7MWL3_9AGAR</name>
<dbReference type="Proteomes" id="UP001215598">
    <property type="component" value="Unassembled WGS sequence"/>
</dbReference>
<keyword evidence="3" id="KW-1185">Reference proteome</keyword>
<dbReference type="EMBL" id="JARKIB010000135">
    <property type="protein sequence ID" value="KAJ7733916.1"/>
    <property type="molecule type" value="Genomic_DNA"/>
</dbReference>
<organism evidence="2 3">
    <name type="scientific">Mycena metata</name>
    <dbReference type="NCBI Taxonomy" id="1033252"/>
    <lineage>
        <taxon>Eukaryota</taxon>
        <taxon>Fungi</taxon>
        <taxon>Dikarya</taxon>
        <taxon>Basidiomycota</taxon>
        <taxon>Agaricomycotina</taxon>
        <taxon>Agaricomycetes</taxon>
        <taxon>Agaricomycetidae</taxon>
        <taxon>Agaricales</taxon>
        <taxon>Marasmiineae</taxon>
        <taxon>Mycenaceae</taxon>
        <taxon>Mycena</taxon>
    </lineage>
</organism>
<proteinExistence type="predicted"/>
<evidence type="ECO:0000256" key="1">
    <source>
        <dbReference type="SAM" id="MobiDB-lite"/>
    </source>
</evidence>
<gene>
    <name evidence="2" type="ORF">B0H16DRAFT_1467801</name>
</gene>
<protein>
    <submittedName>
        <fullName evidence="2">Uncharacterized protein</fullName>
    </submittedName>
</protein>